<dbReference type="InterPro" id="IPR002048">
    <property type="entry name" value="EF_hand_dom"/>
</dbReference>
<evidence type="ECO:0000256" key="6">
    <source>
        <dbReference type="ARBA" id="ARBA00023288"/>
    </source>
</evidence>
<accession>A0A3F2XX99</accession>
<dbReference type="PROSITE" id="PS50222">
    <property type="entry name" value="EF_HAND_2"/>
    <property type="match status" value="1"/>
</dbReference>
<protein>
    <recommendedName>
        <fullName evidence="7">Calcium-binding protein NCS-1</fullName>
    </recommendedName>
</protein>
<comment type="similarity">
    <text evidence="1">Belongs to the recoverin family.</text>
</comment>
<dbReference type="EMBL" id="CABFWN010000003">
    <property type="protein sequence ID" value="VUG18643.1"/>
    <property type="molecule type" value="Genomic_DNA"/>
</dbReference>
<reference evidence="11 12" key="1">
    <citation type="submission" date="2019-07" db="EMBL/GenBank/DDBJ databases">
        <authorList>
            <person name="Friedrich A."/>
            <person name="Schacherer J."/>
        </authorList>
    </citation>
    <scope>NUCLEOTIDE SEQUENCE [LARGE SCALE GENOMIC DNA]</scope>
</reference>
<dbReference type="Proteomes" id="UP000663131">
    <property type="component" value="Chromosome 6"/>
</dbReference>
<evidence type="ECO:0000313" key="11">
    <source>
        <dbReference type="EMBL" id="VUG18643.1"/>
    </source>
</evidence>
<evidence type="ECO:0000313" key="13">
    <source>
        <dbReference type="Proteomes" id="UP000568158"/>
    </source>
</evidence>
<dbReference type="EMBL" id="JABCYN010000009">
    <property type="protein sequence ID" value="KAF6015567.1"/>
    <property type="molecule type" value="Genomic_DNA"/>
</dbReference>
<keyword evidence="4" id="KW-0677">Repeat</keyword>
<evidence type="ECO:0000256" key="7">
    <source>
        <dbReference type="ARBA" id="ARBA00071944"/>
    </source>
</evidence>
<dbReference type="GO" id="GO:0005829">
    <property type="term" value="C:cytosol"/>
    <property type="evidence" value="ECO:0007669"/>
    <property type="project" value="TreeGrafter"/>
</dbReference>
<dbReference type="SMART" id="SM00054">
    <property type="entry name" value="EFh"/>
    <property type="match status" value="1"/>
</dbReference>
<reference evidence="10" key="4">
    <citation type="journal article" name="BMC Genomics">
        <title>New genome assemblies reveal patterns of domestication and adaptation across Brettanomyces (Dekkera) species.</title>
        <authorList>
            <person name="Roach M.J."/>
            <person name="Borneman A.R."/>
        </authorList>
    </citation>
    <scope>NUCLEOTIDE SEQUENCE</scope>
    <source>
        <strain evidence="10">UCD 2041</strain>
    </source>
</reference>
<dbReference type="OrthoDB" id="191686at2759"/>
<dbReference type="InterPro" id="IPR018247">
    <property type="entry name" value="EF_Hand_1_Ca_BS"/>
</dbReference>
<organism evidence="11 12">
    <name type="scientific">Dekkera bruxellensis</name>
    <name type="common">Brettanomyces custersii</name>
    <dbReference type="NCBI Taxonomy" id="5007"/>
    <lineage>
        <taxon>Eukaryota</taxon>
        <taxon>Fungi</taxon>
        <taxon>Dikarya</taxon>
        <taxon>Ascomycota</taxon>
        <taxon>Saccharomycotina</taxon>
        <taxon>Pichiomycetes</taxon>
        <taxon>Pichiales</taxon>
        <taxon>Pichiaceae</taxon>
        <taxon>Brettanomyces</taxon>
    </lineage>
</organism>
<dbReference type="InterPro" id="IPR028846">
    <property type="entry name" value="Recoverin"/>
</dbReference>
<dbReference type="PANTHER" id="PTHR23055">
    <property type="entry name" value="CALCIUM BINDING PROTEINS"/>
    <property type="match status" value="1"/>
</dbReference>
<dbReference type="OMA" id="EYVFNVF"/>
<dbReference type="GO" id="GO:0016020">
    <property type="term" value="C:membrane"/>
    <property type="evidence" value="ECO:0007669"/>
    <property type="project" value="TreeGrafter"/>
</dbReference>
<evidence type="ECO:0000313" key="12">
    <source>
        <dbReference type="Proteomes" id="UP000478008"/>
    </source>
</evidence>
<dbReference type="Proteomes" id="UP000568158">
    <property type="component" value="Unassembled WGS sequence"/>
</dbReference>
<evidence type="ECO:0000259" key="8">
    <source>
        <dbReference type="PROSITE" id="PS50222"/>
    </source>
</evidence>
<dbReference type="Pfam" id="PF13499">
    <property type="entry name" value="EF-hand_7"/>
    <property type="match status" value="1"/>
</dbReference>
<evidence type="ECO:0000256" key="5">
    <source>
        <dbReference type="ARBA" id="ARBA00022837"/>
    </source>
</evidence>
<dbReference type="PROSITE" id="PS00018">
    <property type="entry name" value="EF_HAND_1"/>
    <property type="match status" value="1"/>
</dbReference>
<dbReference type="PANTHER" id="PTHR23055:SF178">
    <property type="entry name" value="NEUROCALCIN HOMOLOG"/>
    <property type="match status" value="1"/>
</dbReference>
<evidence type="ECO:0000313" key="9">
    <source>
        <dbReference type="EMBL" id="KAF6015567.1"/>
    </source>
</evidence>
<dbReference type="GO" id="GO:0008047">
    <property type="term" value="F:enzyme activator activity"/>
    <property type="evidence" value="ECO:0007669"/>
    <property type="project" value="UniProtKB-ARBA"/>
</dbReference>
<evidence type="ECO:0000256" key="4">
    <source>
        <dbReference type="ARBA" id="ARBA00022737"/>
    </source>
</evidence>
<reference evidence="9 13" key="2">
    <citation type="journal article" date="2020" name="Appl. Microbiol. Biotechnol.">
        <title>Targeted gene deletion in Brettanomyces bruxellensis with an expression-free CRISPR-Cas9 system.</title>
        <authorList>
            <person name="Varela C."/>
            <person name="Bartel C."/>
            <person name="Onetto C."/>
            <person name="Borneman A."/>
        </authorList>
    </citation>
    <scope>NUCLEOTIDE SEQUENCE [LARGE SCALE GENOMIC DNA]</scope>
    <source>
        <strain evidence="9 13">AWRI1613</strain>
    </source>
</reference>
<evidence type="ECO:0000256" key="3">
    <source>
        <dbReference type="ARBA" id="ARBA00022723"/>
    </source>
</evidence>
<gene>
    <name evidence="11" type="primary">FRQ1</name>
    <name evidence="10" type="ORF">BRETT_003951</name>
    <name evidence="11" type="ORF">DEBR0S3_16468G</name>
    <name evidence="9" type="ORF">HII12_000726</name>
</gene>
<dbReference type="Proteomes" id="UP000478008">
    <property type="component" value="Unassembled WGS sequence"/>
</dbReference>
<dbReference type="FunFam" id="1.10.238.10:FF:000009">
    <property type="entry name" value="Visinin-like protein 1"/>
    <property type="match status" value="1"/>
</dbReference>
<reference evidence="10" key="3">
    <citation type="submission" date="2020-10" db="EMBL/GenBank/DDBJ databases">
        <authorList>
            <person name="Palmer J.M."/>
        </authorList>
    </citation>
    <scope>NUCLEOTIDE SEQUENCE</scope>
    <source>
        <strain evidence="10">UCD 2041</strain>
    </source>
</reference>
<proteinExistence type="inferred from homology"/>
<evidence type="ECO:0000313" key="10">
    <source>
        <dbReference type="EMBL" id="QOU19797.1"/>
    </source>
</evidence>
<dbReference type="PRINTS" id="PR00450">
    <property type="entry name" value="RECOVERIN"/>
</dbReference>
<dbReference type="CDD" id="cd00051">
    <property type="entry name" value="EFh"/>
    <property type="match status" value="1"/>
</dbReference>
<sequence>MGQKASKLSKEDISNLKKETKFTTRELQQWYKGFQRDAPTGILTKDDFIKIHKQFYPFGDPTDYATFAFEAFDIRHHGFVTFPDFIISLSIASRGTTAEKLKWGFRLYDRNNDGFISYDDLLRVVSAIYMMIGTQSVKFKDGEDAPEDRVNRIWATFNKSLDNKEHELISRKEFSDNKWAPDVIKALSVYDDLI</sequence>
<dbReference type="EMBL" id="CP063134">
    <property type="protein sequence ID" value="QOU19797.1"/>
    <property type="molecule type" value="Genomic_DNA"/>
</dbReference>
<keyword evidence="3" id="KW-0479">Metal-binding</keyword>
<dbReference type="SUPFAM" id="SSF47473">
    <property type="entry name" value="EF-hand"/>
    <property type="match status" value="1"/>
</dbReference>
<feature type="domain" description="EF-hand" evidence="8">
    <location>
        <begin position="96"/>
        <end position="131"/>
    </location>
</feature>
<name>A0A3F2XX99_DEKBR</name>
<keyword evidence="12" id="KW-1185">Reference proteome</keyword>
<evidence type="ECO:0000256" key="2">
    <source>
        <dbReference type="ARBA" id="ARBA00022707"/>
    </source>
</evidence>
<keyword evidence="2" id="KW-0519">Myristate</keyword>
<evidence type="ECO:0000256" key="1">
    <source>
        <dbReference type="ARBA" id="ARBA00006049"/>
    </source>
</evidence>
<dbReference type="Gene3D" id="1.10.238.10">
    <property type="entry name" value="EF-hand"/>
    <property type="match status" value="1"/>
</dbReference>
<dbReference type="InterPro" id="IPR011992">
    <property type="entry name" value="EF-hand-dom_pair"/>
</dbReference>
<keyword evidence="5" id="KW-0106">Calcium</keyword>
<dbReference type="AlphaFoldDB" id="A0A3F2XX99"/>
<keyword evidence="6" id="KW-0449">Lipoprotein</keyword>
<dbReference type="STRING" id="5007.A0A3F2XX99"/>
<dbReference type="GO" id="GO:0005509">
    <property type="term" value="F:calcium ion binding"/>
    <property type="evidence" value="ECO:0007669"/>
    <property type="project" value="InterPro"/>
</dbReference>